<sequence length="318" mass="37101">MPNKIKIMLQLEITHLINAIENLRQAKHVSQKELCLGIMDPSTYSKIKKGELSLSLKDGYEFLSRLNASWTDVESLNLFTDPQINRISKKYNQLTGNPKSSLSDIEELFQEISSLDLKNSQLLRLYLLLKKYYSQESSYIPKIKPNEIESIFKNINISTILTSVDYKIIGDLTSEFSIPQLLELYPKLMVKDLEDFLVNPRSSKLYTLQGLSNIADIFIDNAYFAEAENILDNLKSTSACINSFFYIFMYHFLNYRLQFFKEENEHRKSKILKEFEDWINAAQLLFKEAPQNIEPFVNSFNDLKKSQENHTKIIFRNV</sequence>
<dbReference type="PANTHER" id="PTHR37038">
    <property type="entry name" value="TRANSCRIPTIONAL REGULATOR-RELATED"/>
    <property type="match status" value="1"/>
</dbReference>
<gene>
    <name evidence="1" type="ORF">QRX88_18045</name>
</gene>
<dbReference type="CDD" id="cd00093">
    <property type="entry name" value="HTH_XRE"/>
    <property type="match status" value="1"/>
</dbReference>
<reference evidence="1 2" key="1">
    <citation type="submission" date="2023-06" db="EMBL/GenBank/DDBJ databases">
        <title>Acute promotion of culturable opportunistic pathogens and persistent increase of antibiotic resistance following antibiotic exposure in mouse gut microbiota.</title>
        <authorList>
            <person name="Li L."/>
            <person name="Wang B."/>
            <person name="Sun Y."/>
            <person name="Wang M."/>
            <person name="Xu H."/>
        </authorList>
    </citation>
    <scope>NUCLEOTIDE SEQUENCE [LARGE SCALE GENOMIC DNA]</scope>
    <source>
        <strain evidence="1 2">CRI2_2</strain>
    </source>
</reference>
<dbReference type="InterPro" id="IPR010982">
    <property type="entry name" value="Lambda_DNA-bd_dom_sf"/>
</dbReference>
<dbReference type="AlphaFoldDB" id="A0ABD4ZY92"/>
<evidence type="ECO:0000313" key="2">
    <source>
        <dbReference type="Proteomes" id="UP001241571"/>
    </source>
</evidence>
<dbReference type="RefSeq" id="WP_135172329.1">
    <property type="nucleotide sequence ID" value="NZ_JADGLH010000029.1"/>
</dbReference>
<dbReference type="SUPFAM" id="SSF47413">
    <property type="entry name" value="lambda repressor-like DNA-binding domains"/>
    <property type="match status" value="1"/>
</dbReference>
<dbReference type="Gene3D" id="1.25.40.400">
    <property type="match status" value="1"/>
</dbReference>
<evidence type="ECO:0000313" key="1">
    <source>
        <dbReference type="EMBL" id="MDL4937606.1"/>
    </source>
</evidence>
<dbReference type="SUPFAM" id="SSF48452">
    <property type="entry name" value="TPR-like"/>
    <property type="match status" value="1"/>
</dbReference>
<organism evidence="1 2">
    <name type="scientific">Enterococcus gallinarum</name>
    <dbReference type="NCBI Taxonomy" id="1353"/>
    <lineage>
        <taxon>Bacteria</taxon>
        <taxon>Bacillati</taxon>
        <taxon>Bacillota</taxon>
        <taxon>Bacilli</taxon>
        <taxon>Lactobacillales</taxon>
        <taxon>Enterococcaceae</taxon>
        <taxon>Enterococcus</taxon>
    </lineage>
</organism>
<dbReference type="InterPro" id="IPR011990">
    <property type="entry name" value="TPR-like_helical_dom_sf"/>
</dbReference>
<dbReference type="InterPro" id="IPR053163">
    <property type="entry name" value="HTH-type_regulator_Rgg"/>
</dbReference>
<comment type="caution">
    <text evidence="1">The sequence shown here is derived from an EMBL/GenBank/DDBJ whole genome shotgun (WGS) entry which is preliminary data.</text>
</comment>
<dbReference type="Proteomes" id="UP001241571">
    <property type="component" value="Unassembled WGS sequence"/>
</dbReference>
<accession>A0ABD4ZY92</accession>
<name>A0ABD4ZY92_ENTGA</name>
<dbReference type="InterPro" id="IPR001387">
    <property type="entry name" value="Cro/C1-type_HTH"/>
</dbReference>
<proteinExistence type="predicted"/>
<protein>
    <submittedName>
        <fullName evidence="1">Helix-turn-helix transcriptional regulator</fullName>
    </submittedName>
</protein>
<dbReference type="EMBL" id="JASUBT010000025">
    <property type="protein sequence ID" value="MDL4937606.1"/>
    <property type="molecule type" value="Genomic_DNA"/>
</dbReference>